<proteinExistence type="predicted"/>
<dbReference type="PROSITE" id="PS50911">
    <property type="entry name" value="CHAP"/>
    <property type="match status" value="1"/>
</dbReference>
<dbReference type="InterPro" id="IPR007921">
    <property type="entry name" value="CHAP_dom"/>
</dbReference>
<reference evidence="5" key="1">
    <citation type="submission" date="2016-02" db="EMBL/GenBank/DDBJ databases">
        <authorList>
            <person name="Wen L."/>
            <person name="He K."/>
            <person name="Yang H."/>
        </authorList>
    </citation>
    <scope>NUCLEOTIDE SEQUENCE [LARGE SCALE GENOMIC DNA]</scope>
</reference>
<feature type="compositionally biased region" description="Basic and acidic residues" evidence="2">
    <location>
        <begin position="283"/>
        <end position="299"/>
    </location>
</feature>
<evidence type="ECO:0000259" key="3">
    <source>
        <dbReference type="PROSITE" id="PS50911"/>
    </source>
</evidence>
<dbReference type="KEGG" id="vg:29125661"/>
<keyword evidence="1" id="KW-0929">Antimicrobial</keyword>
<evidence type="ECO:0000256" key="1">
    <source>
        <dbReference type="ARBA" id="ARBA00022529"/>
    </source>
</evidence>
<dbReference type="Pfam" id="PF05257">
    <property type="entry name" value="CHAP"/>
    <property type="match status" value="1"/>
</dbReference>
<dbReference type="RefSeq" id="YP_009303090.1">
    <property type="nucleotide sequence ID" value="NC_031252.1"/>
</dbReference>
<dbReference type="SUPFAM" id="SSF69279">
    <property type="entry name" value="Phage tail proteins"/>
    <property type="match status" value="1"/>
</dbReference>
<accession>A0A140G748</accession>
<sequence>MATTLDDTKLKQIIVTGKGLTAQMRDACSKATLGFAIDQVTQMSLTFEDTHDAQIFRSGVLARGATIRYGDWHLISDGESFKAGSAGPQLTIKAPSKFVTTLKSQRGAYSWGNVDVAGWVRAIASQLGMTHVVQPGLGSKTLVRKAGEDGEPGESTWDVLTQTSRETGVWLFEYGSTLVFARPSWLVSSAWEHREWPIHWDGWGSYNIGLQGMPEYSDSPGSDIEEELTLRLISKDADTARPGDTVRLAGGGVGKMGGVWIIKAVDFPLSVAGVVTATCQRPIDPKIEPPREDNPKSETKPTSSTVGSGGTSGPSGLAAATDRWAASVNGRSIDMDGAFGAQCVDVAISFNRNVVGGPGISGNGKDWYGNGGRSGAYTQIGASARAQKGDIACWGAAMGGGYGHVAVVLEDRGGSVLTMSQNPGPTRQLVITKSGLQGYLRPKRVK</sequence>
<organism evidence="4 5">
    <name type="scientific">Arthrobacter phage BarretLemon</name>
    <dbReference type="NCBI Taxonomy" id="1796994"/>
    <lineage>
        <taxon>Viruses</taxon>
        <taxon>Duplodnaviria</taxon>
        <taxon>Heunggongvirae</taxon>
        <taxon>Uroviricota</taxon>
        <taxon>Caudoviricetes</taxon>
        <taxon>Berryhillviridae</taxon>
        <taxon>Marthavirus</taxon>
        <taxon>Marthavirus barretlemon</taxon>
    </lineage>
</organism>
<dbReference type="Proteomes" id="UP000204546">
    <property type="component" value="Segment"/>
</dbReference>
<feature type="domain" description="Peptidase C51" evidence="3">
    <location>
        <begin position="318"/>
        <end position="446"/>
    </location>
</feature>
<dbReference type="GeneID" id="29125661"/>
<evidence type="ECO:0000256" key="2">
    <source>
        <dbReference type="SAM" id="MobiDB-lite"/>
    </source>
</evidence>
<dbReference type="InterPro" id="IPR038765">
    <property type="entry name" value="Papain-like_cys_pep_sf"/>
</dbReference>
<dbReference type="EMBL" id="KU647629">
    <property type="protein sequence ID" value="AMM44483.1"/>
    <property type="molecule type" value="Genomic_DNA"/>
</dbReference>
<feature type="region of interest" description="Disordered" evidence="2">
    <location>
        <begin position="282"/>
        <end position="319"/>
    </location>
</feature>
<dbReference type="GO" id="GO:0001897">
    <property type="term" value="P:symbiont-mediated cytolysis of host cell"/>
    <property type="evidence" value="ECO:0007669"/>
    <property type="project" value="UniProtKB-ARBA"/>
</dbReference>
<name>A0A140G748_9CAUD</name>
<keyword evidence="5" id="KW-1185">Reference proteome</keyword>
<gene>
    <name evidence="4" type="primary">21</name>
    <name evidence="4" type="ORF">BARRETLEMON_21</name>
</gene>
<dbReference type="Gene3D" id="3.90.1720.10">
    <property type="entry name" value="endopeptidase domain like (from Nostoc punctiforme)"/>
    <property type="match status" value="1"/>
</dbReference>
<dbReference type="OrthoDB" id="2547at10239"/>
<dbReference type="SUPFAM" id="SSF54001">
    <property type="entry name" value="Cysteine proteinases"/>
    <property type="match status" value="1"/>
</dbReference>
<protein>
    <submittedName>
        <fullName evidence="4">Minor tail protein</fullName>
    </submittedName>
</protein>
<evidence type="ECO:0000313" key="4">
    <source>
        <dbReference type="EMBL" id="AMM44483.1"/>
    </source>
</evidence>
<evidence type="ECO:0000313" key="5">
    <source>
        <dbReference type="Proteomes" id="UP000204546"/>
    </source>
</evidence>